<evidence type="ECO:0000313" key="4">
    <source>
        <dbReference type="Proteomes" id="UP000437446"/>
    </source>
</evidence>
<gene>
    <name evidence="3" type="ORF">GMD66_09460</name>
</gene>
<dbReference type="Proteomes" id="UP000437446">
    <property type="component" value="Unassembled WGS sequence"/>
</dbReference>
<sequence length="412" mass="46044">MIAKAATISHGGNAVRYSVNKDKAEIVKVNFLPDDISAEAMYQRMVLKQKEFAYKINRGRPLKRNVIRMEVSPAREESAGWTLDDWARLANEYIQTFDSIDLSKKTKRASAKSTRVKNSQYVVALHHDAKSGIPHLHIDVNRVDMEGRINDDHLIAERAMTAAYIINERRGWGQPEETFQRRKQEITAACLDVLRSLPEFSWEGYEAGLERYGYGIHLQEDDNGKVRGYSVLSGNSAYKSSILGKGRRLMPSKIEDTWAKLHAGQRKPAASPAAVSEKQTAELAGGQPQRPAEPHAPNPDTPPVMVHYDIDTDEYHSYHVDIPEEADHVLRQECSVPEDNPFATTGDVLKTAVLLFAGYIDGATDMAVSCGGGGGGDTQGWGKDKDEDELEWARRCARMASRLCKRRKGLHR</sequence>
<dbReference type="Pfam" id="PF03432">
    <property type="entry name" value="Relaxase"/>
    <property type="match status" value="1"/>
</dbReference>
<dbReference type="InterPro" id="IPR005094">
    <property type="entry name" value="Endonuclease_MobA/VirD2"/>
</dbReference>
<evidence type="ECO:0000259" key="2">
    <source>
        <dbReference type="Pfam" id="PF03432"/>
    </source>
</evidence>
<feature type="region of interest" description="Disordered" evidence="1">
    <location>
        <begin position="262"/>
        <end position="306"/>
    </location>
</feature>
<proteinExistence type="predicted"/>
<accession>A0A7K1HE95</accession>
<name>A0A7K1HE95_9BACT</name>
<reference evidence="3 4" key="1">
    <citation type="journal article" date="2019" name="Nat. Med.">
        <title>A library of human gut bacterial isolates paired with longitudinal multiomics data enables mechanistic microbiome research.</title>
        <authorList>
            <person name="Poyet M."/>
            <person name="Groussin M."/>
            <person name="Gibbons S.M."/>
            <person name="Avila-Pacheco J."/>
            <person name="Jiang X."/>
            <person name="Kearney S.M."/>
            <person name="Perrotta A.R."/>
            <person name="Berdy B."/>
            <person name="Zhao S."/>
            <person name="Lieberman T.D."/>
            <person name="Swanson P.K."/>
            <person name="Smith M."/>
            <person name="Roesemann S."/>
            <person name="Alexander J.E."/>
            <person name="Rich S.A."/>
            <person name="Livny J."/>
            <person name="Vlamakis H."/>
            <person name="Clish C."/>
            <person name="Bullock K."/>
            <person name="Deik A."/>
            <person name="Scott J."/>
            <person name="Pierce K.A."/>
            <person name="Xavier R.J."/>
            <person name="Alm E.J."/>
        </authorList>
    </citation>
    <scope>NUCLEOTIDE SEQUENCE [LARGE SCALE GENOMIC DNA]</scope>
    <source>
        <strain evidence="3 4">BIOML-A25</strain>
    </source>
</reference>
<dbReference type="AlphaFoldDB" id="A0A7K1HE95"/>
<protein>
    <submittedName>
        <fullName evidence="3">Relaxase/mobilization nuclease domain-containing protein</fullName>
    </submittedName>
</protein>
<evidence type="ECO:0000313" key="3">
    <source>
        <dbReference type="EMBL" id="MTU29436.1"/>
    </source>
</evidence>
<comment type="caution">
    <text evidence="3">The sequence shown here is derived from an EMBL/GenBank/DDBJ whole genome shotgun (WGS) entry which is preliminary data.</text>
</comment>
<organism evidence="3 4">
    <name type="scientific">Parabacteroides merdae</name>
    <dbReference type="NCBI Taxonomy" id="46503"/>
    <lineage>
        <taxon>Bacteria</taxon>
        <taxon>Pseudomonadati</taxon>
        <taxon>Bacteroidota</taxon>
        <taxon>Bacteroidia</taxon>
        <taxon>Bacteroidales</taxon>
        <taxon>Tannerellaceae</taxon>
        <taxon>Parabacteroides</taxon>
    </lineage>
</organism>
<evidence type="ECO:0000256" key="1">
    <source>
        <dbReference type="SAM" id="MobiDB-lite"/>
    </source>
</evidence>
<feature type="domain" description="MobA/VirD2-like nuclease" evidence="2">
    <location>
        <begin position="36"/>
        <end position="170"/>
    </location>
</feature>
<dbReference type="EMBL" id="WNCR01000003">
    <property type="protein sequence ID" value="MTU29436.1"/>
    <property type="molecule type" value="Genomic_DNA"/>
</dbReference>
<dbReference type="RefSeq" id="WP_129943611.1">
    <property type="nucleotide sequence ID" value="NZ_RCYQ01000007.1"/>
</dbReference>